<accession>A0A0S7EPJ3</accession>
<sequence length="140" mass="15232">PQDGAQPVEDDGESGGKVGEKIKEGENEVKNAPKDVKMAKSQFHQSLEIALAGGLKKLSEHGSVAAITRCQPLPQNNPQPPPVPSQCPEDDEGSSIYERHLPDDDRGARKLSSSRVDLHEVPQIKIRQPARREKPARSTS</sequence>
<feature type="region of interest" description="Disordered" evidence="1">
    <location>
        <begin position="1"/>
        <end position="35"/>
    </location>
</feature>
<reference evidence="2" key="1">
    <citation type="submission" date="2014-12" db="EMBL/GenBank/DDBJ databases">
        <title>Parallel Evolution in Life History Adaptation Evident in the Tissue-Specific Poeciliopsis prolifica transcriptome.</title>
        <authorList>
            <person name="Jue N.K."/>
            <person name="Foley R.J."/>
            <person name="Obergfell C."/>
            <person name="Reznick D.N."/>
            <person name="O'Neill R.J."/>
            <person name="O'Neill M.J."/>
        </authorList>
    </citation>
    <scope>NUCLEOTIDE SEQUENCE</scope>
</reference>
<name>A0A0S7EPJ3_9TELE</name>
<evidence type="ECO:0000256" key="1">
    <source>
        <dbReference type="SAM" id="MobiDB-lite"/>
    </source>
</evidence>
<evidence type="ECO:0000313" key="2">
    <source>
        <dbReference type="EMBL" id="JAO06517.1"/>
    </source>
</evidence>
<feature type="non-terminal residue" evidence="2">
    <location>
        <position position="1"/>
    </location>
</feature>
<dbReference type="AlphaFoldDB" id="A0A0S7EPJ3"/>
<feature type="compositionally biased region" description="Basic and acidic residues" evidence="1">
    <location>
        <begin position="18"/>
        <end position="35"/>
    </location>
</feature>
<gene>
    <name evidence="2" type="primary">PPUP7722</name>
</gene>
<proteinExistence type="predicted"/>
<organism evidence="2">
    <name type="scientific">Poeciliopsis prolifica</name>
    <name type="common">blackstripe livebearer</name>
    <dbReference type="NCBI Taxonomy" id="188132"/>
    <lineage>
        <taxon>Eukaryota</taxon>
        <taxon>Metazoa</taxon>
        <taxon>Chordata</taxon>
        <taxon>Craniata</taxon>
        <taxon>Vertebrata</taxon>
        <taxon>Euteleostomi</taxon>
        <taxon>Actinopterygii</taxon>
        <taxon>Neopterygii</taxon>
        <taxon>Teleostei</taxon>
        <taxon>Neoteleostei</taxon>
        <taxon>Acanthomorphata</taxon>
        <taxon>Ovalentaria</taxon>
        <taxon>Atherinomorphae</taxon>
        <taxon>Cyprinodontiformes</taxon>
        <taxon>Poeciliidae</taxon>
        <taxon>Poeciliinae</taxon>
        <taxon>Poeciliopsis</taxon>
    </lineage>
</organism>
<feature type="region of interest" description="Disordered" evidence="1">
    <location>
        <begin position="70"/>
        <end position="140"/>
    </location>
</feature>
<feature type="compositionally biased region" description="Pro residues" evidence="1">
    <location>
        <begin position="75"/>
        <end position="85"/>
    </location>
</feature>
<feature type="compositionally biased region" description="Basic and acidic residues" evidence="1">
    <location>
        <begin position="97"/>
        <end position="108"/>
    </location>
</feature>
<feature type="non-terminal residue" evidence="2">
    <location>
        <position position="140"/>
    </location>
</feature>
<dbReference type="EMBL" id="GBYX01475158">
    <property type="protein sequence ID" value="JAO06517.1"/>
    <property type="molecule type" value="Transcribed_RNA"/>
</dbReference>
<feature type="compositionally biased region" description="Basic and acidic residues" evidence="1">
    <location>
        <begin position="130"/>
        <end position="140"/>
    </location>
</feature>
<protein>
    <submittedName>
        <fullName evidence="2">PPUP7722</fullName>
    </submittedName>
</protein>